<dbReference type="SMART" id="SM00216">
    <property type="entry name" value="VWD"/>
    <property type="match status" value="1"/>
</dbReference>
<evidence type="ECO:0000256" key="3">
    <source>
        <dbReference type="SAM" id="Phobius"/>
    </source>
</evidence>
<dbReference type="PROSITE" id="PS51233">
    <property type="entry name" value="VWFD"/>
    <property type="match status" value="1"/>
</dbReference>
<keyword evidence="3" id="KW-1133">Transmembrane helix</keyword>
<evidence type="ECO:0000313" key="6">
    <source>
        <dbReference type="EMBL" id="ALR88628.1"/>
    </source>
</evidence>
<feature type="domain" description="VWFD" evidence="5">
    <location>
        <begin position="169"/>
        <end position="363"/>
    </location>
</feature>
<feature type="signal peptide" evidence="4">
    <location>
        <begin position="1"/>
        <end position="23"/>
    </location>
</feature>
<dbReference type="EMBL" id="KT954982">
    <property type="protein sequence ID" value="ALR88628.1"/>
    <property type="molecule type" value="mRNA"/>
</dbReference>
<dbReference type="Pfam" id="PF00094">
    <property type="entry name" value="VWD"/>
    <property type="match status" value="1"/>
</dbReference>
<reference evidence="6" key="1">
    <citation type="journal article" date="2015" name="Nature">
        <title>Hemichordate genomes and deuterostome origins.</title>
        <authorList>
            <person name="Simakov O."/>
            <person name="Kawashima T."/>
            <person name="Marletaz F."/>
            <person name="Jenkins J."/>
            <person name="Koyanagi R."/>
            <person name="Mitros T."/>
            <person name="Hisata K."/>
            <person name="Bredeson J."/>
            <person name="Shoguchi E."/>
            <person name="Gyoja F."/>
            <person name="Yue J.X."/>
            <person name="Chen Y.C."/>
            <person name="Freeman R.M.Jr."/>
            <person name="Sasaki A."/>
            <person name="Hikosaka-Katayama T."/>
            <person name="Sato A."/>
            <person name="Fujie M."/>
            <person name="Baughman K.W."/>
            <person name="Levine J."/>
            <person name="Gonzalez P."/>
            <person name="Cameron C."/>
            <person name="Fritzenwanker J.H."/>
            <person name="Pani A.M."/>
            <person name="Goto H."/>
            <person name="Kanda M."/>
            <person name="Arakaki N."/>
            <person name="Yamasaki S."/>
            <person name="Qu J."/>
            <person name="Cree A."/>
            <person name="Ding Y."/>
            <person name="Dinh H.H."/>
            <person name="Dugan S."/>
            <person name="Holder M."/>
            <person name="Jhangiani S.N."/>
            <person name="Kovar C.L."/>
            <person name="Lee S.L."/>
            <person name="Lewis L.R."/>
            <person name="Morton D."/>
            <person name="Nazareth L.V."/>
            <person name="Okwuonu G."/>
            <person name="Santibanez J."/>
            <person name="Chen R."/>
            <person name="Richards S."/>
            <person name="Muzny D.M."/>
            <person name="Gillis A."/>
            <person name="Peshkin L."/>
            <person name="Wu M."/>
            <person name="Humphreys T."/>
            <person name="Su Y.H."/>
            <person name="Putnam N.H."/>
            <person name="Schmutz J."/>
            <person name="Fujiyama A."/>
            <person name="Yu J.K."/>
            <person name="Tagawa K."/>
            <person name="Worley K.C."/>
            <person name="Gibbs R.A."/>
            <person name="Kirschner M.W."/>
            <person name="Lowe C.J."/>
            <person name="Satoh N."/>
            <person name="Rokhsar D.S."/>
            <person name="Gerhart J."/>
        </authorList>
    </citation>
    <scope>NUCLEOTIDE SEQUENCE</scope>
</reference>
<sequence length="363" mass="40980">MVKIGLFPAVLCVFIALGTCVNGKHIQSRRSNYDSNITVLPLQDAINLIDLNETNTEMRRQTMGIFPNSVIAYVLFGTCEFVTFWIIDIANIFGDGWMKIKYYKHPEVADTVWKTVQRNTFSFLGRPTFTVTLGPYDPCSTITIISRLENNNGFARLGTFAMETDCPCDPGTGQGDPHYVTFDRQHIDFNGPCSYTLLNTVPNTTNHTLQVVAKHGEVVNRFVNADARRIETAYLYIDDHTVELRDNGVTIIDGVINNQTTYMTPDLAVSTQIISNATSVVFSQGGRWWVEWDKNTRNNRNRLFIGIHKDSELMGNTFGMLGIKTNETDSEDYEFKGFRLLNGTYTYDQEELGNSYEVNGSCP</sequence>
<dbReference type="InterPro" id="IPR001846">
    <property type="entry name" value="VWF_type-D"/>
</dbReference>
<keyword evidence="1" id="KW-1015">Disulfide bond</keyword>
<keyword evidence="3" id="KW-0812">Transmembrane</keyword>
<dbReference type="AlphaFoldDB" id="A0A0U2IDQ1"/>
<name>A0A0U2IDQ1_SACKO</name>
<evidence type="ECO:0000256" key="4">
    <source>
        <dbReference type="SAM" id="SignalP"/>
    </source>
</evidence>
<feature type="transmembrane region" description="Helical" evidence="3">
    <location>
        <begin position="70"/>
        <end position="94"/>
    </location>
</feature>
<feature type="chain" id="PRO_5006830640" evidence="4">
    <location>
        <begin position="24"/>
        <end position="363"/>
    </location>
</feature>
<dbReference type="GO" id="GO:0005615">
    <property type="term" value="C:extracellular space"/>
    <property type="evidence" value="ECO:0007669"/>
    <property type="project" value="TreeGrafter"/>
</dbReference>
<dbReference type="InterPro" id="IPR050780">
    <property type="entry name" value="Mucin_vWF_Thrombospondin_sf"/>
</dbReference>
<accession>A0A0U2IDQ1</accession>
<keyword evidence="4" id="KW-0732">Signal</keyword>
<protein>
    <submittedName>
        <fullName evidence="6">von Willebrand type d domain containing protein-like m19</fullName>
    </submittedName>
</protein>
<evidence type="ECO:0000259" key="5">
    <source>
        <dbReference type="PROSITE" id="PS51233"/>
    </source>
</evidence>
<keyword evidence="2" id="KW-0325">Glycoprotein</keyword>
<dbReference type="GO" id="GO:0031012">
    <property type="term" value="C:extracellular matrix"/>
    <property type="evidence" value="ECO:0007669"/>
    <property type="project" value="TreeGrafter"/>
</dbReference>
<organism evidence="6">
    <name type="scientific">Saccoglossus kowalevskii</name>
    <name type="common">Acorn worm</name>
    <dbReference type="NCBI Taxonomy" id="10224"/>
    <lineage>
        <taxon>Eukaryota</taxon>
        <taxon>Metazoa</taxon>
        <taxon>Hemichordata</taxon>
        <taxon>Enteropneusta</taxon>
        <taxon>Harrimaniidae</taxon>
        <taxon>Saccoglossus</taxon>
    </lineage>
</organism>
<dbReference type="PANTHER" id="PTHR11339">
    <property type="entry name" value="EXTRACELLULAR MATRIX GLYCOPROTEIN RELATED"/>
    <property type="match status" value="1"/>
</dbReference>
<keyword evidence="3" id="KW-0472">Membrane</keyword>
<proteinExistence type="evidence at transcript level"/>
<dbReference type="PANTHER" id="PTHR11339:SF386">
    <property type="entry name" value="HEMOLECTIN, ISOFORM A"/>
    <property type="match status" value="1"/>
</dbReference>
<evidence type="ECO:0000256" key="2">
    <source>
        <dbReference type="ARBA" id="ARBA00023180"/>
    </source>
</evidence>
<evidence type="ECO:0000256" key="1">
    <source>
        <dbReference type="ARBA" id="ARBA00023157"/>
    </source>
</evidence>